<keyword evidence="2" id="KW-1133">Transmembrane helix</keyword>
<dbReference type="Proteomes" id="UP000332487">
    <property type="component" value="Unassembled WGS sequence"/>
</dbReference>
<feature type="region of interest" description="Disordered" evidence="1">
    <location>
        <begin position="324"/>
        <end position="344"/>
    </location>
</feature>
<feature type="compositionally biased region" description="Low complexity" evidence="1">
    <location>
        <begin position="324"/>
        <end position="343"/>
    </location>
</feature>
<dbReference type="AlphaFoldDB" id="C7DIH4"/>
<protein>
    <submittedName>
        <fullName evidence="3">Uncharacterized protein</fullName>
    </submittedName>
</protein>
<name>C7DIH4_MICA2</name>
<reference evidence="3 4" key="1">
    <citation type="journal article" date="2009" name="Genome Biol.">
        <title>Community-wide analysis of microbial genome sequence signatures.</title>
        <authorList>
            <person name="Dick G.J."/>
            <person name="Andersson A.F."/>
            <person name="Baker B.J."/>
            <person name="Simmons S.L."/>
            <person name="Thomas B.C."/>
            <person name="Yelton A.P."/>
            <person name="Banfield J.F."/>
        </authorList>
    </citation>
    <scope>NUCLEOTIDE SEQUENCE [LARGE SCALE GENOMIC DNA]</scope>
    <source>
        <strain evidence="3">ARMAN-2</strain>
    </source>
</reference>
<reference evidence="3 4" key="2">
    <citation type="journal article" date="2010" name="Proc. Natl. Acad. Sci. U.S.A.">
        <title>Enigmatic, ultrasmall, uncultivated Archaea.</title>
        <authorList>
            <person name="Baker B.J."/>
            <person name="Comolli L.R."/>
            <person name="Dick G.J."/>
            <person name="Hauser L.J."/>
            <person name="Hyatt D."/>
            <person name="Dill B.D."/>
            <person name="Land M.L."/>
            <person name="Verberkmoes N.C."/>
            <person name="Hettich R.L."/>
            <person name="Banfield J.F."/>
        </authorList>
    </citation>
    <scope>NUCLEOTIDE SEQUENCE [LARGE SCALE GENOMIC DNA]</scope>
    <source>
        <strain evidence="3">ARMAN-2</strain>
    </source>
</reference>
<accession>C7DIH4</accession>
<evidence type="ECO:0000313" key="3">
    <source>
        <dbReference type="EMBL" id="EET89748.1"/>
    </source>
</evidence>
<evidence type="ECO:0000313" key="4">
    <source>
        <dbReference type="Proteomes" id="UP000332487"/>
    </source>
</evidence>
<proteinExistence type="predicted"/>
<feature type="transmembrane region" description="Helical" evidence="2">
    <location>
        <begin position="353"/>
        <end position="372"/>
    </location>
</feature>
<organism evidence="3 4">
    <name type="scientific">Candidatus Micrarchaeum acidiphilum ARMAN-2</name>
    <dbReference type="NCBI Taxonomy" id="425595"/>
    <lineage>
        <taxon>Archaea</taxon>
        <taxon>Candidatus Micrarchaeota</taxon>
        <taxon>Candidatus Micrarchaeia</taxon>
        <taxon>Candidatus Micrarchaeales</taxon>
        <taxon>Candidatus Micrarchaeaceae</taxon>
        <taxon>Candidatus Micrarchaeum</taxon>
    </lineage>
</organism>
<keyword evidence="2" id="KW-0812">Transmembrane</keyword>
<keyword evidence="4" id="KW-1185">Reference proteome</keyword>
<sequence length="375" mass="39085">MSNYASYNTGKYALALLVFATLIGTSFAGGLGTSSISMTSSSSSVSPGSSTTASYTVNLASGNTWGTTLSVVNASTLKSDGISVSLSNTYADPPYSGTMSISTSSSTKAGIYYITLAATGDDPSTSPANFVLNVTSFTAPRTTAPSTSTVPVTPEMKLYSSNTIAFSSINGTRNVSVVAPDGVTIIATISNGTYAEVNSTMLKNFNFTLATFTLTQGITSPPNESNEVPAYAYAFEVNGKISPAISFVNSSGKPMPVVTNAKYPPSWGSWTFLGGTFNGTEYVGGAYAFHDTWSYNSTTGLITNTQFYKPVMWVFTITQNKTTASTTAPTTQPTTLPTTTVPVTTPPSSSPPYAIIAVVIIIIVAVAAFLLMKKK</sequence>
<keyword evidence="2" id="KW-0472">Membrane</keyword>
<gene>
    <name evidence="3" type="ORF">UNLARM2_0866</name>
</gene>
<evidence type="ECO:0000256" key="1">
    <source>
        <dbReference type="SAM" id="MobiDB-lite"/>
    </source>
</evidence>
<evidence type="ECO:0000256" key="2">
    <source>
        <dbReference type="SAM" id="Phobius"/>
    </source>
</evidence>
<dbReference type="EMBL" id="GG697241">
    <property type="protein sequence ID" value="EET89748.1"/>
    <property type="molecule type" value="Genomic_DNA"/>
</dbReference>